<dbReference type="PANTHER" id="PTHR33786:SF2">
    <property type="entry name" value="UBIQUITIN CARBOXYL-TERMINAL HYDROLASE"/>
    <property type="match status" value="1"/>
</dbReference>
<protein>
    <recommendedName>
        <fullName evidence="2">DUF7866 domain-containing protein</fullName>
    </recommendedName>
</protein>
<accession>A0A8T2T8H3</accession>
<proteinExistence type="predicted"/>
<dbReference type="AlphaFoldDB" id="A0A8T2T8H3"/>
<keyword evidence="1" id="KW-0732">Signal</keyword>
<evidence type="ECO:0000313" key="3">
    <source>
        <dbReference type="EMBL" id="KAH7405487.1"/>
    </source>
</evidence>
<feature type="signal peptide" evidence="1">
    <location>
        <begin position="1"/>
        <end position="21"/>
    </location>
</feature>
<dbReference type="InterPro" id="IPR057188">
    <property type="entry name" value="DUF7866"/>
</dbReference>
<feature type="chain" id="PRO_5035767728" description="DUF7866 domain-containing protein" evidence="1">
    <location>
        <begin position="22"/>
        <end position="138"/>
    </location>
</feature>
<evidence type="ECO:0000313" key="4">
    <source>
        <dbReference type="Proteomes" id="UP000825935"/>
    </source>
</evidence>
<dbReference type="OrthoDB" id="1871192at2759"/>
<dbReference type="PANTHER" id="PTHR33786">
    <property type="entry name" value="UBIQUITIN CARBOXYL-TERMINAL HYDROLASE"/>
    <property type="match status" value="1"/>
</dbReference>
<dbReference type="Pfam" id="PF25268">
    <property type="entry name" value="DUF7866"/>
    <property type="match status" value="1"/>
</dbReference>
<comment type="caution">
    <text evidence="3">The sequence shown here is derived from an EMBL/GenBank/DDBJ whole genome shotgun (WGS) entry which is preliminary data.</text>
</comment>
<gene>
    <name evidence="3" type="ORF">KP509_15G072400</name>
</gene>
<keyword evidence="4" id="KW-1185">Reference proteome</keyword>
<evidence type="ECO:0000259" key="2">
    <source>
        <dbReference type="Pfam" id="PF25268"/>
    </source>
</evidence>
<name>A0A8T2T8H3_CERRI</name>
<reference evidence="3" key="1">
    <citation type="submission" date="2021-08" db="EMBL/GenBank/DDBJ databases">
        <title>WGS assembly of Ceratopteris richardii.</title>
        <authorList>
            <person name="Marchant D.B."/>
            <person name="Chen G."/>
            <person name="Jenkins J."/>
            <person name="Shu S."/>
            <person name="Leebens-Mack J."/>
            <person name="Grimwood J."/>
            <person name="Schmutz J."/>
            <person name="Soltis P."/>
            <person name="Soltis D."/>
            <person name="Chen Z.-H."/>
        </authorList>
    </citation>
    <scope>NUCLEOTIDE SEQUENCE</scope>
    <source>
        <strain evidence="3">Whitten #5841</strain>
        <tissue evidence="3">Leaf</tissue>
    </source>
</reference>
<organism evidence="3 4">
    <name type="scientific">Ceratopteris richardii</name>
    <name type="common">Triangle waterfern</name>
    <dbReference type="NCBI Taxonomy" id="49495"/>
    <lineage>
        <taxon>Eukaryota</taxon>
        <taxon>Viridiplantae</taxon>
        <taxon>Streptophyta</taxon>
        <taxon>Embryophyta</taxon>
        <taxon>Tracheophyta</taxon>
        <taxon>Polypodiopsida</taxon>
        <taxon>Polypodiidae</taxon>
        <taxon>Polypodiales</taxon>
        <taxon>Pteridineae</taxon>
        <taxon>Pteridaceae</taxon>
        <taxon>Parkerioideae</taxon>
        <taxon>Ceratopteris</taxon>
    </lineage>
</organism>
<dbReference type="EMBL" id="CM035420">
    <property type="protein sequence ID" value="KAH7405487.1"/>
    <property type="molecule type" value="Genomic_DNA"/>
</dbReference>
<feature type="domain" description="DUF7866" evidence="2">
    <location>
        <begin position="86"/>
        <end position="137"/>
    </location>
</feature>
<dbReference type="OMA" id="PEMDITT"/>
<sequence length="138" mass="15184">MARFLCLLLLSLSCVCSFCGAWQPGAYVDADGFYLEGNADKNNSLMDHGDLMNNPDLISNETDWEIIPHPNLQNHSFNITRRALGSFRICALCTCCGGRHRFCIPSACCYTITCGSPNRPFGLCSFTPVSCNCFGCHL</sequence>
<evidence type="ECO:0000256" key="1">
    <source>
        <dbReference type="SAM" id="SignalP"/>
    </source>
</evidence>
<dbReference type="Proteomes" id="UP000825935">
    <property type="component" value="Chromosome 15"/>
</dbReference>